<name>A0A4W3HC88_CALMI</name>
<dbReference type="AlphaFoldDB" id="A0A4W3HC88"/>
<evidence type="ECO:0000313" key="3">
    <source>
        <dbReference type="Proteomes" id="UP000314986"/>
    </source>
</evidence>
<reference evidence="3" key="2">
    <citation type="journal article" date="2007" name="PLoS Biol.">
        <title>Survey sequencing and comparative analysis of the elephant shark (Callorhinchus milii) genome.</title>
        <authorList>
            <person name="Venkatesh B."/>
            <person name="Kirkness E.F."/>
            <person name="Loh Y.H."/>
            <person name="Halpern A.L."/>
            <person name="Lee A.P."/>
            <person name="Johnson J."/>
            <person name="Dandona N."/>
            <person name="Viswanathan L.D."/>
            <person name="Tay A."/>
            <person name="Venter J.C."/>
            <person name="Strausberg R.L."/>
            <person name="Brenner S."/>
        </authorList>
    </citation>
    <scope>NUCLEOTIDE SEQUENCE [LARGE SCALE GENOMIC DNA]</scope>
</reference>
<protein>
    <submittedName>
        <fullName evidence="2">Uncharacterized protein</fullName>
    </submittedName>
</protein>
<sequence length="93" mass="11532">MTKSRCRSRRIRPRKRCGRRKMRKTRFRGGKQLRRISGRPRHAIYRRRTRKIIMHPKRCARPREDVDTNLKAKRNRRLNESFKQHQMPSRLVL</sequence>
<feature type="region of interest" description="Disordered" evidence="1">
    <location>
        <begin position="1"/>
        <end position="28"/>
    </location>
</feature>
<keyword evidence="3" id="KW-1185">Reference proteome</keyword>
<dbReference type="GeneTree" id="ENSGT00970000196806"/>
<reference evidence="3" key="1">
    <citation type="journal article" date="2006" name="Science">
        <title>Ancient noncoding elements conserved in the human genome.</title>
        <authorList>
            <person name="Venkatesh B."/>
            <person name="Kirkness E.F."/>
            <person name="Loh Y.H."/>
            <person name="Halpern A.L."/>
            <person name="Lee A.P."/>
            <person name="Johnson J."/>
            <person name="Dandona N."/>
            <person name="Viswanathan L.D."/>
            <person name="Tay A."/>
            <person name="Venter J.C."/>
            <person name="Strausberg R.L."/>
            <person name="Brenner S."/>
        </authorList>
    </citation>
    <scope>NUCLEOTIDE SEQUENCE [LARGE SCALE GENOMIC DNA]</scope>
</reference>
<feature type="compositionally biased region" description="Basic and acidic residues" evidence="1">
    <location>
        <begin position="61"/>
        <end position="70"/>
    </location>
</feature>
<accession>A0A4W3HC88</accession>
<evidence type="ECO:0000256" key="1">
    <source>
        <dbReference type="SAM" id="MobiDB-lite"/>
    </source>
</evidence>
<feature type="region of interest" description="Disordered" evidence="1">
    <location>
        <begin position="59"/>
        <end position="93"/>
    </location>
</feature>
<organism evidence="2 3">
    <name type="scientific">Callorhinchus milii</name>
    <name type="common">Ghost shark</name>
    <dbReference type="NCBI Taxonomy" id="7868"/>
    <lineage>
        <taxon>Eukaryota</taxon>
        <taxon>Metazoa</taxon>
        <taxon>Chordata</taxon>
        <taxon>Craniata</taxon>
        <taxon>Vertebrata</taxon>
        <taxon>Chondrichthyes</taxon>
        <taxon>Holocephali</taxon>
        <taxon>Chimaeriformes</taxon>
        <taxon>Callorhinchidae</taxon>
        <taxon>Callorhinchus</taxon>
    </lineage>
</organism>
<reference evidence="3" key="3">
    <citation type="journal article" date="2014" name="Nature">
        <title>Elephant shark genome provides unique insights into gnathostome evolution.</title>
        <authorList>
            <consortium name="International Elephant Shark Genome Sequencing Consortium"/>
            <person name="Venkatesh B."/>
            <person name="Lee A.P."/>
            <person name="Ravi V."/>
            <person name="Maurya A.K."/>
            <person name="Lian M.M."/>
            <person name="Swann J.B."/>
            <person name="Ohta Y."/>
            <person name="Flajnik M.F."/>
            <person name="Sutoh Y."/>
            <person name="Kasahara M."/>
            <person name="Hoon S."/>
            <person name="Gangu V."/>
            <person name="Roy S.W."/>
            <person name="Irimia M."/>
            <person name="Korzh V."/>
            <person name="Kondrychyn I."/>
            <person name="Lim Z.W."/>
            <person name="Tay B.H."/>
            <person name="Tohari S."/>
            <person name="Kong K.W."/>
            <person name="Ho S."/>
            <person name="Lorente-Galdos B."/>
            <person name="Quilez J."/>
            <person name="Marques-Bonet T."/>
            <person name="Raney B.J."/>
            <person name="Ingham P.W."/>
            <person name="Tay A."/>
            <person name="Hillier L.W."/>
            <person name="Minx P."/>
            <person name="Boehm T."/>
            <person name="Wilson R.K."/>
            <person name="Brenner S."/>
            <person name="Warren W.C."/>
        </authorList>
    </citation>
    <scope>NUCLEOTIDE SEQUENCE [LARGE SCALE GENOMIC DNA]</scope>
</reference>
<dbReference type="Ensembl" id="ENSCMIT00000007663.1">
    <property type="protein sequence ID" value="ENSCMIP00000007439.1"/>
    <property type="gene ID" value="ENSCMIG00000004086.1"/>
</dbReference>
<reference evidence="2" key="4">
    <citation type="submission" date="2025-08" db="UniProtKB">
        <authorList>
            <consortium name="Ensembl"/>
        </authorList>
    </citation>
    <scope>IDENTIFICATION</scope>
</reference>
<reference evidence="2" key="5">
    <citation type="submission" date="2025-09" db="UniProtKB">
        <authorList>
            <consortium name="Ensembl"/>
        </authorList>
    </citation>
    <scope>IDENTIFICATION</scope>
</reference>
<evidence type="ECO:0000313" key="2">
    <source>
        <dbReference type="Ensembl" id="ENSCMIP00000007439.1"/>
    </source>
</evidence>
<dbReference type="Proteomes" id="UP000314986">
    <property type="component" value="Unassembled WGS sequence"/>
</dbReference>
<dbReference type="InParanoid" id="A0A4W3HC88"/>
<proteinExistence type="predicted"/>